<evidence type="ECO:0000256" key="9">
    <source>
        <dbReference type="ARBA" id="ARBA00022982"/>
    </source>
</evidence>
<dbReference type="InterPro" id="IPR051459">
    <property type="entry name" value="Cytochrome_c-type_DH"/>
</dbReference>
<keyword evidence="3" id="KW-1003">Cell membrane</keyword>
<dbReference type="PIRSF" id="PIRSF000018">
    <property type="entry name" value="Mb_ADH_cyt_c"/>
    <property type="match status" value="1"/>
</dbReference>
<feature type="domain" description="Cytochrome c" evidence="14">
    <location>
        <begin position="197"/>
        <end position="311"/>
    </location>
</feature>
<feature type="binding site" description="covalent" evidence="12">
    <location>
        <position position="348"/>
    </location>
    <ligand>
        <name>heme c</name>
        <dbReference type="ChEBI" id="CHEBI:61717"/>
        <label>3</label>
    </ligand>
</feature>
<keyword evidence="9" id="KW-0249">Electron transport</keyword>
<keyword evidence="4 12" id="KW-0349">Heme</keyword>
<dbReference type="InterPro" id="IPR014353">
    <property type="entry name" value="Membr-bd_ADH_cyt_c"/>
</dbReference>
<dbReference type="OrthoDB" id="9811281at2"/>
<organism evidence="15 16">
    <name type="scientific">Acetobacter aceti</name>
    <dbReference type="NCBI Taxonomy" id="435"/>
    <lineage>
        <taxon>Bacteria</taxon>
        <taxon>Pseudomonadati</taxon>
        <taxon>Pseudomonadota</taxon>
        <taxon>Alphaproteobacteria</taxon>
        <taxon>Acetobacterales</taxon>
        <taxon>Acetobacteraceae</taxon>
        <taxon>Acetobacter</taxon>
        <taxon>Acetobacter subgen. Acetobacter</taxon>
    </lineage>
</organism>
<dbReference type="AlphaFoldDB" id="A0A1U9KJA0"/>
<dbReference type="InterPro" id="IPR036909">
    <property type="entry name" value="Cyt_c-like_dom_sf"/>
</dbReference>
<feature type="binding site" description="covalent" evidence="12">
    <location>
        <position position="59"/>
    </location>
    <ligand>
        <name>heme c</name>
        <dbReference type="ChEBI" id="CHEBI:61717"/>
        <label>1</label>
    </ligand>
</feature>
<dbReference type="GO" id="GO:0009055">
    <property type="term" value="F:electron transfer activity"/>
    <property type="evidence" value="ECO:0007669"/>
    <property type="project" value="InterPro"/>
</dbReference>
<protein>
    <recommendedName>
        <fullName evidence="14">Cytochrome c domain-containing protein</fullName>
    </recommendedName>
</protein>
<keyword evidence="5" id="KW-0679">Respiratory chain</keyword>
<feature type="binding site" description="covalent" evidence="12">
    <location>
        <position position="212"/>
    </location>
    <ligand>
        <name>heme c</name>
        <dbReference type="ChEBI" id="CHEBI:61717"/>
        <label>2</label>
    </ligand>
</feature>
<evidence type="ECO:0000313" key="15">
    <source>
        <dbReference type="EMBL" id="AQS85881.1"/>
    </source>
</evidence>
<keyword evidence="6 13" id="KW-0479">Metal-binding</keyword>
<dbReference type="GO" id="GO:0020037">
    <property type="term" value="F:heme binding"/>
    <property type="evidence" value="ECO:0007669"/>
    <property type="project" value="InterPro"/>
</dbReference>
<keyword evidence="7" id="KW-0732">Signal</keyword>
<evidence type="ECO:0000259" key="14">
    <source>
        <dbReference type="PROSITE" id="PS51007"/>
    </source>
</evidence>
<dbReference type="InterPro" id="IPR009056">
    <property type="entry name" value="Cyt_c-like_dom"/>
</dbReference>
<comment type="cofactor">
    <cofactor evidence="12">
        <name>heme c</name>
        <dbReference type="ChEBI" id="CHEBI:61717"/>
    </cofactor>
    <text evidence="12">Binds 3 heme c groups covalently per subunit.</text>
</comment>
<dbReference type="GO" id="GO:0016614">
    <property type="term" value="F:oxidoreductase activity, acting on CH-OH group of donors"/>
    <property type="evidence" value="ECO:0007669"/>
    <property type="project" value="InterPro"/>
</dbReference>
<comment type="subcellular location">
    <subcellularLocation>
        <location evidence="1">Cell membrane</location>
    </subcellularLocation>
</comment>
<reference evidence="15 16" key="1">
    <citation type="submission" date="2016-03" db="EMBL/GenBank/DDBJ databases">
        <title>Acetic acid bacteria sequencing.</title>
        <authorList>
            <person name="Brandt J."/>
            <person name="Jakob F."/>
            <person name="Vogel R.F."/>
        </authorList>
    </citation>
    <scope>NUCLEOTIDE SEQUENCE [LARGE SCALE GENOMIC DNA]</scope>
    <source>
        <strain evidence="15 16">TMW2.1153</strain>
    </source>
</reference>
<dbReference type="InterPro" id="IPR008168">
    <property type="entry name" value="Cyt_C_IC"/>
</dbReference>
<evidence type="ECO:0000256" key="2">
    <source>
        <dbReference type="ARBA" id="ARBA00022448"/>
    </source>
</evidence>
<dbReference type="KEGG" id="aace:A0U92_15155"/>
<evidence type="ECO:0000256" key="3">
    <source>
        <dbReference type="ARBA" id="ARBA00022475"/>
    </source>
</evidence>
<name>A0A1U9KJA0_ACEAC</name>
<keyword evidence="11" id="KW-0472">Membrane</keyword>
<dbReference type="GO" id="GO:0005886">
    <property type="term" value="C:plasma membrane"/>
    <property type="evidence" value="ECO:0007669"/>
    <property type="project" value="UniProtKB-SubCell"/>
</dbReference>
<evidence type="ECO:0000256" key="8">
    <source>
        <dbReference type="ARBA" id="ARBA00022737"/>
    </source>
</evidence>
<evidence type="ECO:0000256" key="4">
    <source>
        <dbReference type="ARBA" id="ARBA00022617"/>
    </source>
</evidence>
<feature type="binding site" description="axial binding residue" evidence="13">
    <location>
        <position position="216"/>
    </location>
    <ligand>
        <name>heme c</name>
        <dbReference type="ChEBI" id="CHEBI:61717"/>
        <label>2</label>
    </ligand>
    <ligandPart>
        <name>Fe</name>
        <dbReference type="ChEBI" id="CHEBI:18248"/>
    </ligandPart>
</feature>
<keyword evidence="10 13" id="KW-0408">Iron</keyword>
<evidence type="ECO:0000256" key="12">
    <source>
        <dbReference type="PIRSR" id="PIRSR000018-50"/>
    </source>
</evidence>
<dbReference type="PANTHER" id="PTHR35008">
    <property type="entry name" value="BLL4482 PROTEIN-RELATED"/>
    <property type="match status" value="1"/>
</dbReference>
<evidence type="ECO:0000256" key="6">
    <source>
        <dbReference type="ARBA" id="ARBA00022723"/>
    </source>
</evidence>
<dbReference type="Pfam" id="PF00034">
    <property type="entry name" value="Cytochrom_C"/>
    <property type="match status" value="1"/>
</dbReference>
<dbReference type="RefSeq" id="WP_077813888.1">
    <property type="nucleotide sequence ID" value="NZ_CP014692.1"/>
</dbReference>
<evidence type="ECO:0000256" key="7">
    <source>
        <dbReference type="ARBA" id="ARBA00022729"/>
    </source>
</evidence>
<dbReference type="PROSITE" id="PS51007">
    <property type="entry name" value="CYTC"/>
    <property type="match status" value="3"/>
</dbReference>
<accession>A0A1U9KJA0</accession>
<evidence type="ECO:0000313" key="16">
    <source>
        <dbReference type="Proteomes" id="UP000188937"/>
    </source>
</evidence>
<keyword evidence="16" id="KW-1185">Reference proteome</keyword>
<gene>
    <name evidence="15" type="ORF">A0U92_15155</name>
</gene>
<feature type="binding site" description="axial binding residue" evidence="13">
    <location>
        <position position="63"/>
    </location>
    <ligand>
        <name>heme c</name>
        <dbReference type="ChEBI" id="CHEBI:61717"/>
        <label>1</label>
    </ligand>
    <ligandPart>
        <name>Fe</name>
        <dbReference type="ChEBI" id="CHEBI:18248"/>
    </ligandPart>
</feature>
<evidence type="ECO:0000256" key="5">
    <source>
        <dbReference type="ARBA" id="ARBA00022660"/>
    </source>
</evidence>
<feature type="binding site" description="covalent" evidence="12">
    <location>
        <position position="345"/>
    </location>
    <ligand>
        <name>heme c</name>
        <dbReference type="ChEBI" id="CHEBI:61717"/>
        <label>3</label>
    </ligand>
</feature>
<sequence length="460" mass="49142">MSWLRLADWFAVAGVGGLAAVLGVTQISDSWSGRHSLAEPGADASLISRGAYIAHLADCSACHSVPGKPPFAGGLPMALPIGTLYTPNITPDPEYGIGEWTLRDFDRVMRTGIARGHGMKPAYSVYPAMPYTSYASMPAEDIRALWAYFRFGVQPAAVPNRKSDIMWPLSMRFPLTLWRWAFGPSAEPFDATGYGDATIARGAYFVDGPGHCGECHTPRGVGLQLKASTHADGPLYLSGAKVEAWYAPSLRSEGPGTLEEWSAEDIAIFLKTGVNHHSTAFGSMTDVIEHSTQHMTDDDLLAVGKYLKTIGTPVGASFQYDPATANALAAGNAVERGALVYLDNCAACHRPDGKGYAGVFPLLAGNSAVESSNALSLISVVLKGSTTPRTGSTPAKFTMPPFAWRLDDRQVADVVSFIRSAWGNRAAPIDAKDVARARRDIAKMPHLPETPPLVDPRAVP</sequence>
<dbReference type="STRING" id="435.A0U92_15155"/>
<dbReference type="Proteomes" id="UP000188937">
    <property type="component" value="Chromosome"/>
</dbReference>
<feature type="binding site" description="covalent" evidence="12">
    <location>
        <position position="215"/>
    </location>
    <ligand>
        <name>heme c</name>
        <dbReference type="ChEBI" id="CHEBI:61717"/>
        <label>2</label>
    </ligand>
</feature>
<feature type="domain" description="Cytochrome c" evidence="14">
    <location>
        <begin position="332"/>
        <end position="422"/>
    </location>
</feature>
<dbReference type="Gene3D" id="1.10.760.10">
    <property type="entry name" value="Cytochrome c-like domain"/>
    <property type="match status" value="2"/>
</dbReference>
<evidence type="ECO:0000256" key="1">
    <source>
        <dbReference type="ARBA" id="ARBA00004236"/>
    </source>
</evidence>
<evidence type="ECO:0000256" key="13">
    <source>
        <dbReference type="PIRSR" id="PIRSR000018-51"/>
    </source>
</evidence>
<dbReference type="GO" id="GO:0005506">
    <property type="term" value="F:iron ion binding"/>
    <property type="evidence" value="ECO:0007669"/>
    <property type="project" value="InterPro"/>
</dbReference>
<evidence type="ECO:0000256" key="11">
    <source>
        <dbReference type="ARBA" id="ARBA00023136"/>
    </source>
</evidence>
<dbReference type="PRINTS" id="PR00605">
    <property type="entry name" value="CYTCHROMECIC"/>
</dbReference>
<feature type="binding site" description="covalent" evidence="12">
    <location>
        <position position="62"/>
    </location>
    <ligand>
        <name>heme c</name>
        <dbReference type="ChEBI" id="CHEBI:61717"/>
        <label>1</label>
    </ligand>
</feature>
<evidence type="ECO:0000256" key="10">
    <source>
        <dbReference type="ARBA" id="ARBA00023004"/>
    </source>
</evidence>
<feature type="domain" description="Cytochrome c" evidence="14">
    <location>
        <begin position="45"/>
        <end position="153"/>
    </location>
</feature>
<dbReference type="PANTHER" id="PTHR35008:SF8">
    <property type="entry name" value="ALCOHOL DEHYDROGENASE CYTOCHROME C SUBUNIT"/>
    <property type="match status" value="1"/>
</dbReference>
<keyword evidence="2" id="KW-0813">Transport</keyword>
<dbReference type="SUPFAM" id="SSF46626">
    <property type="entry name" value="Cytochrome c"/>
    <property type="match status" value="3"/>
</dbReference>
<proteinExistence type="predicted"/>
<dbReference type="EMBL" id="CP014692">
    <property type="protein sequence ID" value="AQS85881.1"/>
    <property type="molecule type" value="Genomic_DNA"/>
</dbReference>
<feature type="binding site" description="axial binding residue" evidence="13">
    <location>
        <position position="349"/>
    </location>
    <ligand>
        <name>heme c</name>
        <dbReference type="ChEBI" id="CHEBI:61717"/>
        <label>3</label>
    </ligand>
    <ligandPart>
        <name>Fe</name>
        <dbReference type="ChEBI" id="CHEBI:18248"/>
    </ligandPart>
</feature>
<keyword evidence="8" id="KW-0677">Repeat</keyword>